<proteinExistence type="predicted"/>
<dbReference type="InterPro" id="IPR013783">
    <property type="entry name" value="Ig-like_fold"/>
</dbReference>
<dbReference type="InterPro" id="IPR050671">
    <property type="entry name" value="CD300_family_receptors"/>
</dbReference>
<dbReference type="SMART" id="SM00409">
    <property type="entry name" value="IG"/>
    <property type="match status" value="1"/>
</dbReference>
<evidence type="ECO:0000256" key="3">
    <source>
        <dbReference type="ARBA" id="ARBA00022729"/>
    </source>
</evidence>
<dbReference type="Gene3D" id="2.60.40.10">
    <property type="entry name" value="Immunoglobulins"/>
    <property type="match status" value="1"/>
</dbReference>
<evidence type="ECO:0000313" key="10">
    <source>
        <dbReference type="Proteomes" id="UP000008912"/>
    </source>
</evidence>
<dbReference type="GO" id="GO:0005886">
    <property type="term" value="C:plasma membrane"/>
    <property type="evidence" value="ECO:0007669"/>
    <property type="project" value="TreeGrafter"/>
</dbReference>
<evidence type="ECO:0000256" key="2">
    <source>
        <dbReference type="ARBA" id="ARBA00022692"/>
    </source>
</evidence>
<dbReference type="InParanoid" id="A0A7N5KC18"/>
<dbReference type="FunFam" id="2.60.40.10:FF:000370">
    <property type="entry name" value="CMRF35-like molecule 1"/>
    <property type="match status" value="1"/>
</dbReference>
<keyword evidence="2 7" id="KW-0812">Transmembrane</keyword>
<keyword evidence="4 7" id="KW-0472">Membrane</keyword>
<dbReference type="PANTHER" id="PTHR11860:SF103">
    <property type="entry name" value="CMRF35-LIKE MOLECULE 7"/>
    <property type="match status" value="1"/>
</dbReference>
<dbReference type="InterPro" id="IPR003599">
    <property type="entry name" value="Ig_sub"/>
</dbReference>
<evidence type="ECO:0000256" key="6">
    <source>
        <dbReference type="SAM" id="MobiDB-lite"/>
    </source>
</evidence>
<reference evidence="9" key="2">
    <citation type="submission" date="2025-08" db="UniProtKB">
        <authorList>
            <consortium name="Ensembl"/>
        </authorList>
    </citation>
    <scope>IDENTIFICATION</scope>
</reference>
<dbReference type="PANTHER" id="PTHR11860">
    <property type="entry name" value="POLYMERIC-IMMUNOGLOBULIN RECEPTOR"/>
    <property type="match status" value="1"/>
</dbReference>
<dbReference type="GeneID" id="100484899"/>
<sequence>MRTKFRSQDGQCQSQECYHCGQDQGSEDRRGGTLSLWELTGQRDRGGGSLGSATGWLQRPRHWLSPWTPTWGHLSPWGSQARPGSRNCILGFCFPGCFSLQGPESVRGLVGGSVTMQCYYTPGWKAYEKWWCRGAEWNSCQILVQTNGSEQEVKGDRVSIRDNQRHGLLTVTMEEVRRDDTDTYWCGISRNGPDLGASVKVTIDPADRVLSTPASPRSTTTTSGRAGASSDSYIRDHYILLAFLKVPVLLVLVGAVLCLKGSQQRPSISMNLPSDLHRDTAP</sequence>
<dbReference type="GO" id="GO:0004888">
    <property type="term" value="F:transmembrane signaling receptor activity"/>
    <property type="evidence" value="ECO:0007669"/>
    <property type="project" value="TreeGrafter"/>
</dbReference>
<gene>
    <name evidence="9" type="primary">CD300LB</name>
</gene>
<reference evidence="9" key="3">
    <citation type="submission" date="2025-09" db="UniProtKB">
        <authorList>
            <consortium name="Ensembl"/>
        </authorList>
    </citation>
    <scope>IDENTIFICATION</scope>
</reference>
<name>A0A7N5KC18_AILME</name>
<feature type="domain" description="Ig-like" evidence="8">
    <location>
        <begin position="95"/>
        <end position="202"/>
    </location>
</feature>
<feature type="compositionally biased region" description="Low complexity" evidence="6">
    <location>
        <begin position="211"/>
        <end position="229"/>
    </location>
</feature>
<keyword evidence="7" id="KW-1133">Transmembrane helix</keyword>
<evidence type="ECO:0000259" key="8">
    <source>
        <dbReference type="PROSITE" id="PS50835"/>
    </source>
</evidence>
<keyword evidence="3" id="KW-0732">Signal</keyword>
<accession>A0A7N5KC18</accession>
<dbReference type="GeneTree" id="ENSGT00940000162729"/>
<dbReference type="OrthoDB" id="8920197at2759"/>
<dbReference type="InterPro" id="IPR036179">
    <property type="entry name" value="Ig-like_dom_sf"/>
</dbReference>
<evidence type="ECO:0000256" key="4">
    <source>
        <dbReference type="ARBA" id="ARBA00023136"/>
    </source>
</evidence>
<feature type="transmembrane region" description="Helical" evidence="7">
    <location>
        <begin position="238"/>
        <end position="259"/>
    </location>
</feature>
<evidence type="ECO:0000256" key="5">
    <source>
        <dbReference type="ARBA" id="ARBA00023157"/>
    </source>
</evidence>
<dbReference type="AlphaFoldDB" id="A0A7N5KC18"/>
<comment type="subcellular location">
    <subcellularLocation>
        <location evidence="1">Membrane</location>
    </subcellularLocation>
</comment>
<dbReference type="InterPro" id="IPR007110">
    <property type="entry name" value="Ig-like_dom"/>
</dbReference>
<evidence type="ECO:0000313" key="9">
    <source>
        <dbReference type="Ensembl" id="ENSAMEP00000035832.1"/>
    </source>
</evidence>
<evidence type="ECO:0000256" key="7">
    <source>
        <dbReference type="SAM" id="Phobius"/>
    </source>
</evidence>
<dbReference type="Proteomes" id="UP000008912">
    <property type="component" value="Unassembled WGS sequence"/>
</dbReference>
<dbReference type="CDD" id="cd05716">
    <property type="entry name" value="IgV_pIgR_like"/>
    <property type="match status" value="1"/>
</dbReference>
<dbReference type="RefSeq" id="XP_034496536.1">
    <property type="nucleotide sequence ID" value="XM_034640645.1"/>
</dbReference>
<protein>
    <submittedName>
        <fullName evidence="9">CD300 molecule like family member b</fullName>
    </submittedName>
</protein>
<organism evidence="9 10">
    <name type="scientific">Ailuropoda melanoleuca</name>
    <name type="common">Giant panda</name>
    <dbReference type="NCBI Taxonomy" id="9646"/>
    <lineage>
        <taxon>Eukaryota</taxon>
        <taxon>Metazoa</taxon>
        <taxon>Chordata</taxon>
        <taxon>Craniata</taxon>
        <taxon>Vertebrata</taxon>
        <taxon>Euteleostomi</taxon>
        <taxon>Mammalia</taxon>
        <taxon>Eutheria</taxon>
        <taxon>Laurasiatheria</taxon>
        <taxon>Carnivora</taxon>
        <taxon>Caniformia</taxon>
        <taxon>Ursidae</taxon>
        <taxon>Ailuropoda</taxon>
    </lineage>
</organism>
<dbReference type="Ensembl" id="ENSAMET00000040616.1">
    <property type="protein sequence ID" value="ENSAMEP00000035832.1"/>
    <property type="gene ID" value="ENSAMEG00000024749.1"/>
</dbReference>
<dbReference type="PROSITE" id="PS50835">
    <property type="entry name" value="IG_LIKE"/>
    <property type="match status" value="1"/>
</dbReference>
<dbReference type="Pfam" id="PF07686">
    <property type="entry name" value="V-set"/>
    <property type="match status" value="1"/>
</dbReference>
<dbReference type="InterPro" id="IPR013106">
    <property type="entry name" value="Ig_V-set"/>
</dbReference>
<reference evidence="9 10" key="1">
    <citation type="journal article" date="2010" name="Nature">
        <title>The sequence and de novo assembly of the giant panda genome.</title>
        <authorList>
            <person name="Li R."/>
            <person name="Fan W."/>
            <person name="Tian G."/>
            <person name="Zhu H."/>
            <person name="He L."/>
            <person name="Cai J."/>
            <person name="Huang Q."/>
            <person name="Cai Q."/>
            <person name="Li B."/>
            <person name="Bai Y."/>
            <person name="Zhang Z."/>
            <person name="Zhang Y."/>
            <person name="Wang W."/>
            <person name="Li J."/>
            <person name="Wei F."/>
            <person name="Li H."/>
            <person name="Jian M."/>
            <person name="Li J."/>
            <person name="Zhang Z."/>
            <person name="Nielsen R."/>
            <person name="Li D."/>
            <person name="Gu W."/>
            <person name="Yang Z."/>
            <person name="Xuan Z."/>
            <person name="Ryder O.A."/>
            <person name="Leung F.C."/>
            <person name="Zhou Y."/>
            <person name="Cao J."/>
            <person name="Sun X."/>
            <person name="Fu Y."/>
            <person name="Fang X."/>
            <person name="Guo X."/>
            <person name="Wang B."/>
            <person name="Hou R."/>
            <person name="Shen F."/>
            <person name="Mu B."/>
            <person name="Ni P."/>
            <person name="Lin R."/>
            <person name="Qian W."/>
            <person name="Wang G."/>
            <person name="Yu C."/>
            <person name="Nie W."/>
            <person name="Wang J."/>
            <person name="Wu Z."/>
            <person name="Liang H."/>
            <person name="Min J."/>
            <person name="Wu Q."/>
            <person name="Cheng S."/>
            <person name="Ruan J."/>
            <person name="Wang M."/>
            <person name="Shi Z."/>
            <person name="Wen M."/>
            <person name="Liu B."/>
            <person name="Ren X."/>
            <person name="Zheng H."/>
            <person name="Dong D."/>
            <person name="Cook K."/>
            <person name="Shan G."/>
            <person name="Zhang H."/>
            <person name="Kosiol C."/>
            <person name="Xie X."/>
            <person name="Lu Z."/>
            <person name="Zheng H."/>
            <person name="Li Y."/>
            <person name="Steiner C.C."/>
            <person name="Lam T.T."/>
            <person name="Lin S."/>
            <person name="Zhang Q."/>
            <person name="Li G."/>
            <person name="Tian J."/>
            <person name="Gong T."/>
            <person name="Liu H."/>
            <person name="Zhang D."/>
            <person name="Fang L."/>
            <person name="Ye C."/>
            <person name="Zhang J."/>
            <person name="Hu W."/>
            <person name="Xu A."/>
            <person name="Ren Y."/>
            <person name="Zhang G."/>
            <person name="Bruford M.W."/>
            <person name="Li Q."/>
            <person name="Ma L."/>
            <person name="Guo Y."/>
            <person name="An N."/>
            <person name="Hu Y."/>
            <person name="Zheng Y."/>
            <person name="Shi Y."/>
            <person name="Li Z."/>
            <person name="Liu Q."/>
            <person name="Chen Y."/>
            <person name="Zhao J."/>
            <person name="Qu N."/>
            <person name="Zhao S."/>
            <person name="Tian F."/>
            <person name="Wang X."/>
            <person name="Wang H."/>
            <person name="Xu L."/>
            <person name="Liu X."/>
            <person name="Vinar T."/>
            <person name="Wang Y."/>
            <person name="Lam T.W."/>
            <person name="Yiu S.M."/>
            <person name="Liu S."/>
            <person name="Zhang H."/>
            <person name="Li D."/>
            <person name="Huang Y."/>
            <person name="Wang X."/>
            <person name="Yang G."/>
            <person name="Jiang Z."/>
            <person name="Wang J."/>
            <person name="Qin N."/>
            <person name="Li L."/>
            <person name="Li J."/>
            <person name="Bolund L."/>
            <person name="Kristiansen K."/>
            <person name="Wong G.K."/>
            <person name="Olson M."/>
            <person name="Zhang X."/>
            <person name="Li S."/>
            <person name="Yang H."/>
            <person name="Wang J."/>
            <person name="Wang J."/>
        </authorList>
    </citation>
    <scope>NUCLEOTIDE SEQUENCE [LARGE SCALE GENOMIC DNA]</scope>
</reference>
<dbReference type="SUPFAM" id="SSF48726">
    <property type="entry name" value="Immunoglobulin"/>
    <property type="match status" value="1"/>
</dbReference>
<keyword evidence="5" id="KW-1015">Disulfide bond</keyword>
<dbReference type="CTD" id="124599"/>
<feature type="region of interest" description="Disordered" evidence="6">
    <location>
        <begin position="208"/>
        <end position="229"/>
    </location>
</feature>
<keyword evidence="10" id="KW-1185">Reference proteome</keyword>
<evidence type="ECO:0000256" key="1">
    <source>
        <dbReference type="ARBA" id="ARBA00004370"/>
    </source>
</evidence>